<reference evidence="2 3" key="1">
    <citation type="submission" date="2019-03" db="EMBL/GenBank/DDBJ databases">
        <title>First draft genome of Liparis tanakae, snailfish: a comprehensive survey of snailfish specific genes.</title>
        <authorList>
            <person name="Kim W."/>
            <person name="Song I."/>
            <person name="Jeong J.-H."/>
            <person name="Kim D."/>
            <person name="Kim S."/>
            <person name="Ryu S."/>
            <person name="Song J.Y."/>
            <person name="Lee S.K."/>
        </authorList>
    </citation>
    <scope>NUCLEOTIDE SEQUENCE [LARGE SCALE GENOMIC DNA]</scope>
    <source>
        <tissue evidence="2">Muscle</tissue>
    </source>
</reference>
<comment type="caution">
    <text evidence="2">The sequence shown here is derived from an EMBL/GenBank/DDBJ whole genome shotgun (WGS) entry which is preliminary data.</text>
</comment>
<dbReference type="Proteomes" id="UP000314294">
    <property type="component" value="Unassembled WGS sequence"/>
</dbReference>
<protein>
    <submittedName>
        <fullName evidence="2">Uncharacterized protein</fullName>
    </submittedName>
</protein>
<organism evidence="2 3">
    <name type="scientific">Liparis tanakae</name>
    <name type="common">Tanaka's snailfish</name>
    <dbReference type="NCBI Taxonomy" id="230148"/>
    <lineage>
        <taxon>Eukaryota</taxon>
        <taxon>Metazoa</taxon>
        <taxon>Chordata</taxon>
        <taxon>Craniata</taxon>
        <taxon>Vertebrata</taxon>
        <taxon>Euteleostomi</taxon>
        <taxon>Actinopterygii</taxon>
        <taxon>Neopterygii</taxon>
        <taxon>Teleostei</taxon>
        <taxon>Neoteleostei</taxon>
        <taxon>Acanthomorphata</taxon>
        <taxon>Eupercaria</taxon>
        <taxon>Perciformes</taxon>
        <taxon>Cottioidei</taxon>
        <taxon>Cottales</taxon>
        <taxon>Liparidae</taxon>
        <taxon>Liparis</taxon>
    </lineage>
</organism>
<sequence length="112" mass="12192">MAARPSMAPPALPGSRLAERPERRSGIRFLSSASDFLTDPVFPLTPPWKPAAVATRVSSKRLCAPSKPCGPAGGPFVFGPRRVEERRINEAAIVEQMKDLERRPFNVDASPP</sequence>
<gene>
    <name evidence="2" type="ORF">EYF80_033006</name>
</gene>
<evidence type="ECO:0000313" key="3">
    <source>
        <dbReference type="Proteomes" id="UP000314294"/>
    </source>
</evidence>
<dbReference type="AlphaFoldDB" id="A0A4Z2GSV5"/>
<keyword evidence="3" id="KW-1185">Reference proteome</keyword>
<evidence type="ECO:0000313" key="2">
    <source>
        <dbReference type="EMBL" id="TNN56748.1"/>
    </source>
</evidence>
<evidence type="ECO:0000256" key="1">
    <source>
        <dbReference type="SAM" id="MobiDB-lite"/>
    </source>
</evidence>
<proteinExistence type="predicted"/>
<feature type="region of interest" description="Disordered" evidence="1">
    <location>
        <begin position="1"/>
        <end position="23"/>
    </location>
</feature>
<dbReference type="EMBL" id="SRLO01000421">
    <property type="protein sequence ID" value="TNN56748.1"/>
    <property type="molecule type" value="Genomic_DNA"/>
</dbReference>
<accession>A0A4Z2GSV5</accession>
<name>A0A4Z2GSV5_9TELE</name>